<dbReference type="AlphaFoldDB" id="A0ABD2T483"/>
<keyword evidence="4 6" id="KW-0175">Coiled coil</keyword>
<sequence>MLQNETCLLEAASCRLQNDMEMKDAEIKLLSSVADIAKLQAVEKEEEVKLLERSVEELECTVNVLENEVEFVSGKAEQQWLQREKLDMELHAIKKQMKYVKGSYADMRRHQEEKEKSLQEACQRIQLLEGEIISRDAELAHCKANISELKKEEFCKLRQLLKERKGWIEEIERKQVEMVAAQIALEKLRRRNHLLTAEYEMIKMENVNHKKKVIELEADIKKLSSQQKTFNNASTVMLKLRKRTIY</sequence>
<evidence type="ECO:0000256" key="5">
    <source>
        <dbReference type="ARBA" id="ARBA00023175"/>
    </source>
</evidence>
<feature type="coiled-coil region" evidence="6">
    <location>
        <begin position="157"/>
        <end position="226"/>
    </location>
</feature>
<dbReference type="Proteomes" id="UP001627284">
    <property type="component" value="Unassembled WGS sequence"/>
</dbReference>
<dbReference type="EMBL" id="JBJKTR010000013">
    <property type="protein sequence ID" value="KAL3351025.1"/>
    <property type="molecule type" value="Genomic_DNA"/>
</dbReference>
<feature type="coiled-coil region" evidence="6">
    <location>
        <begin position="34"/>
        <end position="75"/>
    </location>
</feature>
<comment type="caution">
    <text evidence="7">The sequence shown here is derived from an EMBL/GenBank/DDBJ whole genome shotgun (WGS) entry which is preliminary data.</text>
</comment>
<evidence type="ECO:0000313" key="7">
    <source>
        <dbReference type="EMBL" id="KAL3351025.1"/>
    </source>
</evidence>
<keyword evidence="3" id="KW-0067">ATP-binding</keyword>
<dbReference type="PANTHER" id="PTHR37739:SF8">
    <property type="entry name" value="KINESIN-LIKE PROTEIN KIN-12D"/>
    <property type="match status" value="1"/>
</dbReference>
<dbReference type="GO" id="GO:0005524">
    <property type="term" value="F:ATP binding"/>
    <property type="evidence" value="ECO:0007669"/>
    <property type="project" value="UniProtKB-KW"/>
</dbReference>
<keyword evidence="2" id="KW-0547">Nucleotide-binding</keyword>
<accession>A0ABD2T483</accession>
<name>A0ABD2T483_9SOLN</name>
<proteinExistence type="predicted"/>
<keyword evidence="1" id="KW-0493">Microtubule</keyword>
<dbReference type="EMBL" id="JBJKTR010000013">
    <property type="protein sequence ID" value="KAL3351026.1"/>
    <property type="molecule type" value="Genomic_DNA"/>
</dbReference>
<organism evidence="7 8">
    <name type="scientific">Solanum stoloniferum</name>
    <dbReference type="NCBI Taxonomy" id="62892"/>
    <lineage>
        <taxon>Eukaryota</taxon>
        <taxon>Viridiplantae</taxon>
        <taxon>Streptophyta</taxon>
        <taxon>Embryophyta</taxon>
        <taxon>Tracheophyta</taxon>
        <taxon>Spermatophyta</taxon>
        <taxon>Magnoliopsida</taxon>
        <taxon>eudicotyledons</taxon>
        <taxon>Gunneridae</taxon>
        <taxon>Pentapetalae</taxon>
        <taxon>asterids</taxon>
        <taxon>lamiids</taxon>
        <taxon>Solanales</taxon>
        <taxon>Solanaceae</taxon>
        <taxon>Solanoideae</taxon>
        <taxon>Solaneae</taxon>
        <taxon>Solanum</taxon>
    </lineage>
</organism>
<evidence type="ECO:0000256" key="2">
    <source>
        <dbReference type="ARBA" id="ARBA00022741"/>
    </source>
</evidence>
<keyword evidence="8" id="KW-1185">Reference proteome</keyword>
<reference evidence="7 8" key="1">
    <citation type="submission" date="2024-05" db="EMBL/GenBank/DDBJ databases">
        <title>De novo assembly of an allotetraploid wild potato.</title>
        <authorList>
            <person name="Hosaka A.J."/>
        </authorList>
    </citation>
    <scope>NUCLEOTIDE SEQUENCE [LARGE SCALE GENOMIC DNA]</scope>
    <source>
        <tissue evidence="7">Young leaves</tissue>
    </source>
</reference>
<evidence type="ECO:0000256" key="1">
    <source>
        <dbReference type="ARBA" id="ARBA00022701"/>
    </source>
</evidence>
<evidence type="ECO:0000256" key="3">
    <source>
        <dbReference type="ARBA" id="ARBA00022840"/>
    </source>
</evidence>
<gene>
    <name evidence="7" type="ORF">AABB24_023431</name>
</gene>
<protein>
    <submittedName>
        <fullName evidence="7">Uncharacterized protein</fullName>
    </submittedName>
</protein>
<keyword evidence="5" id="KW-0505">Motor protein</keyword>
<dbReference type="PANTHER" id="PTHR37739">
    <property type="entry name" value="KINESIN-LIKE PROTEIN KIN-12D"/>
    <property type="match status" value="1"/>
</dbReference>
<evidence type="ECO:0000256" key="6">
    <source>
        <dbReference type="SAM" id="Coils"/>
    </source>
</evidence>
<dbReference type="InterPro" id="IPR044986">
    <property type="entry name" value="KIF15/KIN-12"/>
</dbReference>
<evidence type="ECO:0000313" key="8">
    <source>
        <dbReference type="Proteomes" id="UP001627284"/>
    </source>
</evidence>
<evidence type="ECO:0000256" key="4">
    <source>
        <dbReference type="ARBA" id="ARBA00023054"/>
    </source>
</evidence>
<dbReference type="GO" id="GO:0005874">
    <property type="term" value="C:microtubule"/>
    <property type="evidence" value="ECO:0007669"/>
    <property type="project" value="UniProtKB-KW"/>
</dbReference>